<gene>
    <name evidence="2" type="ORF">G6N74_00105</name>
</gene>
<dbReference type="InterPro" id="IPR004360">
    <property type="entry name" value="Glyas_Fos-R_dOase_dom"/>
</dbReference>
<dbReference type="InterPro" id="IPR037523">
    <property type="entry name" value="VOC_core"/>
</dbReference>
<dbReference type="InterPro" id="IPR029068">
    <property type="entry name" value="Glyas_Bleomycin-R_OHBP_Dase"/>
</dbReference>
<accession>A0A7C9R4A0</accession>
<sequence length="143" mass="15493">MPATASIEPPRIYPTFRYRDAAGMIDWLGKAFGFAVHARYADDKGIVQHAELALGSAMIMLGTARDDEYGKMVGEPGQNGGKSTYVAVDDPDALFARAKTAGAKILEGLTDRDYGSRDFICADPEGNVWSFGTYWPKAHEKAG</sequence>
<dbReference type="PROSITE" id="PS51819">
    <property type="entry name" value="VOC"/>
    <property type="match status" value="1"/>
</dbReference>
<dbReference type="Gene3D" id="3.30.720.120">
    <property type="match status" value="1"/>
</dbReference>
<proteinExistence type="predicted"/>
<dbReference type="EMBL" id="JAAKZG010000001">
    <property type="protein sequence ID" value="NGN39456.1"/>
    <property type="molecule type" value="Genomic_DNA"/>
</dbReference>
<name>A0A7C9R4A0_9HYPH</name>
<feature type="domain" description="VOC" evidence="1">
    <location>
        <begin position="10"/>
        <end position="134"/>
    </location>
</feature>
<evidence type="ECO:0000313" key="2">
    <source>
        <dbReference type="EMBL" id="NGN39456.1"/>
    </source>
</evidence>
<protein>
    <submittedName>
        <fullName evidence="2">Glyoxalase</fullName>
    </submittedName>
</protein>
<dbReference type="Pfam" id="PF00903">
    <property type="entry name" value="Glyoxalase"/>
    <property type="match status" value="1"/>
</dbReference>
<dbReference type="Proteomes" id="UP000481252">
    <property type="component" value="Unassembled WGS sequence"/>
</dbReference>
<keyword evidence="3" id="KW-1185">Reference proteome</keyword>
<reference evidence="2 3" key="1">
    <citation type="submission" date="2020-02" db="EMBL/GenBank/DDBJ databases">
        <title>Genome sequence of the type strain CGMCC 1.15528 of Mesorhizobium zhangyense.</title>
        <authorList>
            <person name="Gao J."/>
            <person name="Sun J."/>
        </authorList>
    </citation>
    <scope>NUCLEOTIDE SEQUENCE [LARGE SCALE GENOMIC DNA]</scope>
    <source>
        <strain evidence="2 3">CGMCC 1.15528</strain>
    </source>
</reference>
<organism evidence="2 3">
    <name type="scientific">Mesorhizobium zhangyense</name>
    <dbReference type="NCBI Taxonomy" id="1776730"/>
    <lineage>
        <taxon>Bacteria</taxon>
        <taxon>Pseudomonadati</taxon>
        <taxon>Pseudomonadota</taxon>
        <taxon>Alphaproteobacteria</taxon>
        <taxon>Hyphomicrobiales</taxon>
        <taxon>Phyllobacteriaceae</taxon>
        <taxon>Mesorhizobium</taxon>
    </lineage>
</organism>
<dbReference type="Gene3D" id="3.30.720.110">
    <property type="match status" value="1"/>
</dbReference>
<evidence type="ECO:0000259" key="1">
    <source>
        <dbReference type="PROSITE" id="PS51819"/>
    </source>
</evidence>
<evidence type="ECO:0000313" key="3">
    <source>
        <dbReference type="Proteomes" id="UP000481252"/>
    </source>
</evidence>
<dbReference type="PANTHER" id="PTHR34109:SF1">
    <property type="entry name" value="VOC DOMAIN-CONTAINING PROTEIN"/>
    <property type="match status" value="1"/>
</dbReference>
<dbReference type="PANTHER" id="PTHR34109">
    <property type="entry name" value="BNAUNNG04460D PROTEIN-RELATED"/>
    <property type="match status" value="1"/>
</dbReference>
<dbReference type="RefSeq" id="WP_165113028.1">
    <property type="nucleotide sequence ID" value="NZ_JAAKZG010000001.1"/>
</dbReference>
<dbReference type="AlphaFoldDB" id="A0A7C9R4A0"/>
<comment type="caution">
    <text evidence="2">The sequence shown here is derived from an EMBL/GenBank/DDBJ whole genome shotgun (WGS) entry which is preliminary data.</text>
</comment>
<dbReference type="SUPFAM" id="SSF54593">
    <property type="entry name" value="Glyoxalase/Bleomycin resistance protein/Dihydroxybiphenyl dioxygenase"/>
    <property type="match status" value="1"/>
</dbReference>